<evidence type="ECO:0000313" key="3">
    <source>
        <dbReference type="Proteomes" id="UP000034207"/>
    </source>
</evidence>
<keyword evidence="1" id="KW-0472">Membrane</keyword>
<feature type="transmembrane region" description="Helical" evidence="1">
    <location>
        <begin position="53"/>
        <end position="79"/>
    </location>
</feature>
<keyword evidence="1" id="KW-0812">Transmembrane</keyword>
<gene>
    <name evidence="2" type="ORF">UT18_C0011G0032</name>
</gene>
<comment type="caution">
    <text evidence="2">The sequence shown here is derived from an EMBL/GenBank/DDBJ whole genome shotgun (WGS) entry which is preliminary data.</text>
</comment>
<protein>
    <submittedName>
        <fullName evidence="2">Uncharacterized protein</fullName>
    </submittedName>
</protein>
<reference evidence="2 3" key="1">
    <citation type="journal article" date="2015" name="Nature">
        <title>rRNA introns, odd ribosomes, and small enigmatic genomes across a large radiation of phyla.</title>
        <authorList>
            <person name="Brown C.T."/>
            <person name="Hug L.A."/>
            <person name="Thomas B.C."/>
            <person name="Sharon I."/>
            <person name="Castelle C.J."/>
            <person name="Singh A."/>
            <person name="Wilkins M.J."/>
            <person name="Williams K.H."/>
            <person name="Banfield J.F."/>
        </authorList>
    </citation>
    <scope>NUCLEOTIDE SEQUENCE [LARGE SCALE GENOMIC DNA]</scope>
</reference>
<name>A0A0G0PY29_UNCC2</name>
<organism evidence="2 3">
    <name type="scientific">candidate division CPR2 bacterium GW2011_GWC2_39_10</name>
    <dbReference type="NCBI Taxonomy" id="1618345"/>
    <lineage>
        <taxon>Bacteria</taxon>
        <taxon>Bacteria division CPR2</taxon>
    </lineage>
</organism>
<proteinExistence type="predicted"/>
<dbReference type="Proteomes" id="UP000034207">
    <property type="component" value="Unassembled WGS sequence"/>
</dbReference>
<accession>A0A0G0PY29</accession>
<sequence>MKKLKSLLPIIQISLSITVFLIILSIPAVFELLKSLFRLVFMALYSAQDKNNILWQVIAYFSIFVFWYFLISLLQMLILKINFERENIEIKKEHEALLEELR</sequence>
<keyword evidence="1" id="KW-1133">Transmembrane helix</keyword>
<evidence type="ECO:0000256" key="1">
    <source>
        <dbReference type="SAM" id="Phobius"/>
    </source>
</evidence>
<feature type="transmembrane region" description="Helical" evidence="1">
    <location>
        <begin position="7"/>
        <end position="33"/>
    </location>
</feature>
<dbReference type="STRING" id="1618345.UT18_C0011G0032"/>
<evidence type="ECO:0000313" key="2">
    <source>
        <dbReference type="EMBL" id="KKQ94326.1"/>
    </source>
</evidence>
<dbReference type="EMBL" id="LBVV01000011">
    <property type="protein sequence ID" value="KKQ94326.1"/>
    <property type="molecule type" value="Genomic_DNA"/>
</dbReference>
<dbReference type="AlphaFoldDB" id="A0A0G0PY29"/>